<dbReference type="OrthoDB" id="5368627at2"/>
<protein>
    <submittedName>
        <fullName evidence="1">Uncharacterized protein</fullName>
    </submittedName>
</protein>
<evidence type="ECO:0000313" key="2">
    <source>
        <dbReference type="Proteomes" id="UP000199227"/>
    </source>
</evidence>
<dbReference type="AlphaFoldDB" id="A0A1I5U1G5"/>
<dbReference type="RefSeq" id="WP_092914017.1">
    <property type="nucleotide sequence ID" value="NZ_CP136592.1"/>
</dbReference>
<dbReference type="Proteomes" id="UP000199227">
    <property type="component" value="Unassembled WGS sequence"/>
</dbReference>
<accession>A0A1I5U1G5</accession>
<name>A0A1I5U1G5_9BACT</name>
<dbReference type="STRING" id="223786.SAMN05216234_1534"/>
<reference evidence="1 2" key="1">
    <citation type="submission" date="2016-10" db="EMBL/GenBank/DDBJ databases">
        <authorList>
            <person name="de Groot N.N."/>
        </authorList>
    </citation>
    <scope>NUCLEOTIDE SEQUENCE [LARGE SCALE GENOMIC DNA]</scope>
    <source>
        <strain evidence="1 2">EP1-55-1</strain>
    </source>
</reference>
<sequence>METLHIRAENSTIEMLMSLINDMSKDGKEIEIIDDISYEKEYRMIKTGLQEIKKGEVIEHDELWSELLGK</sequence>
<evidence type="ECO:0000313" key="1">
    <source>
        <dbReference type="EMBL" id="SFP89152.1"/>
    </source>
</evidence>
<keyword evidence="2" id="KW-1185">Reference proteome</keyword>
<proteinExistence type="predicted"/>
<dbReference type="EMBL" id="FOXB01000053">
    <property type="protein sequence ID" value="SFP89152.1"/>
    <property type="molecule type" value="Genomic_DNA"/>
</dbReference>
<gene>
    <name evidence="1" type="ORF">SAMN05216234_1534</name>
</gene>
<organism evidence="1 2">
    <name type="scientific">Hydrogenimonas thermophila</name>
    <dbReference type="NCBI Taxonomy" id="223786"/>
    <lineage>
        <taxon>Bacteria</taxon>
        <taxon>Pseudomonadati</taxon>
        <taxon>Campylobacterota</taxon>
        <taxon>Epsilonproteobacteria</taxon>
        <taxon>Campylobacterales</taxon>
        <taxon>Hydrogenimonadaceae</taxon>
        <taxon>Hydrogenimonas</taxon>
    </lineage>
</organism>